<comment type="similarity">
    <text evidence="1">Belongs to the DNA polymerase type-Y family.</text>
</comment>
<evidence type="ECO:0000313" key="4">
    <source>
        <dbReference type="Proteomes" id="UP000229570"/>
    </source>
</evidence>
<dbReference type="GO" id="GO:0003684">
    <property type="term" value="F:damaged DNA binding"/>
    <property type="evidence" value="ECO:0007669"/>
    <property type="project" value="InterPro"/>
</dbReference>
<dbReference type="InterPro" id="IPR043502">
    <property type="entry name" value="DNA/RNA_pol_sf"/>
</dbReference>
<dbReference type="PANTHER" id="PTHR11076:SF33">
    <property type="entry name" value="DNA POLYMERASE KAPPA"/>
    <property type="match status" value="1"/>
</dbReference>
<dbReference type="GO" id="GO:0042276">
    <property type="term" value="P:error-prone translesion synthesis"/>
    <property type="evidence" value="ECO:0007669"/>
    <property type="project" value="TreeGrafter"/>
</dbReference>
<dbReference type="InterPro" id="IPR050116">
    <property type="entry name" value="DNA_polymerase-Y"/>
</dbReference>
<dbReference type="InterPro" id="IPR043128">
    <property type="entry name" value="Rev_trsase/Diguanyl_cyclase"/>
</dbReference>
<dbReference type="InterPro" id="IPR036775">
    <property type="entry name" value="DNA_pol_Y-fam_lit_finger_sf"/>
</dbReference>
<dbReference type="SUPFAM" id="SSF56672">
    <property type="entry name" value="DNA/RNA polymerases"/>
    <property type="match status" value="1"/>
</dbReference>
<protein>
    <recommendedName>
        <fullName evidence="2">UmuC domain-containing protein</fullName>
    </recommendedName>
</protein>
<evidence type="ECO:0000313" key="3">
    <source>
        <dbReference type="EMBL" id="PIQ72607.1"/>
    </source>
</evidence>
<feature type="domain" description="UmuC" evidence="2">
    <location>
        <begin position="12"/>
        <end position="196"/>
    </location>
</feature>
<dbReference type="InterPro" id="IPR001126">
    <property type="entry name" value="UmuC"/>
</dbReference>
<accession>A0A2H0KMW9</accession>
<dbReference type="GO" id="GO:0006281">
    <property type="term" value="P:DNA repair"/>
    <property type="evidence" value="ECO:0007669"/>
    <property type="project" value="InterPro"/>
</dbReference>
<dbReference type="Gene3D" id="3.40.1170.60">
    <property type="match status" value="1"/>
</dbReference>
<name>A0A2H0KMW9_9BACT</name>
<dbReference type="EMBL" id="PCVL01000025">
    <property type="protein sequence ID" value="PIQ72607.1"/>
    <property type="molecule type" value="Genomic_DNA"/>
</dbReference>
<reference evidence="3 4" key="1">
    <citation type="submission" date="2017-09" db="EMBL/GenBank/DDBJ databases">
        <title>Depth-based differentiation of microbial function through sediment-hosted aquifers and enrichment of novel symbionts in the deep terrestrial subsurface.</title>
        <authorList>
            <person name="Probst A.J."/>
            <person name="Ladd B."/>
            <person name="Jarett J.K."/>
            <person name="Geller-Mcgrath D.E."/>
            <person name="Sieber C.M."/>
            <person name="Emerson J.B."/>
            <person name="Anantharaman K."/>
            <person name="Thomas B.C."/>
            <person name="Malmstrom R."/>
            <person name="Stieglmeier M."/>
            <person name="Klingl A."/>
            <person name="Woyke T."/>
            <person name="Ryan C.M."/>
            <person name="Banfield J.F."/>
        </authorList>
    </citation>
    <scope>NUCLEOTIDE SEQUENCE [LARGE SCALE GENOMIC DNA]</scope>
    <source>
        <strain evidence="3">CG11_big_fil_rev_8_21_14_0_20_35_14</strain>
    </source>
</reference>
<dbReference type="PANTHER" id="PTHR11076">
    <property type="entry name" value="DNA REPAIR POLYMERASE UMUC / TRANSFERASE FAMILY MEMBER"/>
    <property type="match status" value="1"/>
</dbReference>
<dbReference type="SUPFAM" id="SSF100879">
    <property type="entry name" value="Lesion bypass DNA polymerase (Y-family), little finger domain"/>
    <property type="match status" value="1"/>
</dbReference>
<dbReference type="InterPro" id="IPR017961">
    <property type="entry name" value="DNA_pol_Y-fam_little_finger"/>
</dbReference>
<evidence type="ECO:0000259" key="2">
    <source>
        <dbReference type="PROSITE" id="PS50173"/>
    </source>
</evidence>
<dbReference type="Pfam" id="PF11799">
    <property type="entry name" value="IMS_C"/>
    <property type="match status" value="1"/>
</dbReference>
<evidence type="ECO:0000256" key="1">
    <source>
        <dbReference type="ARBA" id="ARBA00010945"/>
    </source>
</evidence>
<gene>
    <name evidence="3" type="ORF">COV86_02045</name>
</gene>
<dbReference type="Pfam" id="PF00817">
    <property type="entry name" value="IMS"/>
    <property type="match status" value="1"/>
</dbReference>
<proteinExistence type="inferred from homology"/>
<organism evidence="3 4">
    <name type="scientific">Candidatus Roizmanbacteria bacterium CG11_big_fil_rev_8_21_14_0_20_35_14</name>
    <dbReference type="NCBI Taxonomy" id="1974855"/>
    <lineage>
        <taxon>Bacteria</taxon>
        <taxon>Candidatus Roizmaniibacteriota</taxon>
    </lineage>
</organism>
<dbReference type="GO" id="GO:0003887">
    <property type="term" value="F:DNA-directed DNA polymerase activity"/>
    <property type="evidence" value="ECO:0007669"/>
    <property type="project" value="TreeGrafter"/>
</dbReference>
<dbReference type="AlphaFoldDB" id="A0A2H0KMW9"/>
<sequence length="409" mass="46548">MDLPINTAESTVMHIDLNSCFATVIQQAHPSLRGKPMVVAAYPTPGGCILASSIEAKKLGIKTGMRVREAKEICPDVIVRESDTDLIRDASSKFIKICQDYSLDVTPKSIDEVVINFSGMESYWKKTLAEIGREIKKRFREEIGKWISCNVGISTNRMLAKLASSLHKPDGLDIINHQNIKKIYSLINLVDFPGINIRYQTRLNAVGIFTPLDFLSARDNFLRHQVFQSIVGHYWYLRLRGYEVDDFKTERKSLGQEYSLGEKTSDLEKLSSFIMILTEKMGRRLRSSNQTASGIHLALLYDDWSFWHKGKKFAEPSYTTQELFKKIMIILGQQPAKKIVRKISVSCFDFLPIGSQTLSLFEDSIEKKRKISTAVDKINDRYGEYVIAPALMIESKKTILDRIAFGNRK</sequence>
<dbReference type="Gene3D" id="3.30.1490.100">
    <property type="entry name" value="DNA polymerase, Y-family, little finger domain"/>
    <property type="match status" value="1"/>
</dbReference>
<dbReference type="Gene3D" id="3.30.70.270">
    <property type="match status" value="1"/>
</dbReference>
<dbReference type="Proteomes" id="UP000229570">
    <property type="component" value="Unassembled WGS sequence"/>
</dbReference>
<dbReference type="GO" id="GO:0009432">
    <property type="term" value="P:SOS response"/>
    <property type="evidence" value="ECO:0007669"/>
    <property type="project" value="TreeGrafter"/>
</dbReference>
<dbReference type="GO" id="GO:0005829">
    <property type="term" value="C:cytosol"/>
    <property type="evidence" value="ECO:0007669"/>
    <property type="project" value="TreeGrafter"/>
</dbReference>
<comment type="caution">
    <text evidence="3">The sequence shown here is derived from an EMBL/GenBank/DDBJ whole genome shotgun (WGS) entry which is preliminary data.</text>
</comment>
<dbReference type="PROSITE" id="PS50173">
    <property type="entry name" value="UMUC"/>
    <property type="match status" value="1"/>
</dbReference>